<keyword evidence="3" id="KW-1185">Reference proteome</keyword>
<evidence type="ECO:0000256" key="1">
    <source>
        <dbReference type="SAM" id="MobiDB-lite"/>
    </source>
</evidence>
<accession>A0A2A6B7B1</accession>
<reference evidence="3" key="1">
    <citation type="journal article" date="2008" name="Nat. Genet.">
        <title>The Pristionchus pacificus genome provides a unique perspective on nematode lifestyle and parasitism.</title>
        <authorList>
            <person name="Dieterich C."/>
            <person name="Clifton S.W."/>
            <person name="Schuster L.N."/>
            <person name="Chinwalla A."/>
            <person name="Delehaunty K."/>
            <person name="Dinkelacker I."/>
            <person name="Fulton L."/>
            <person name="Fulton R."/>
            <person name="Godfrey J."/>
            <person name="Minx P."/>
            <person name="Mitreva M."/>
            <person name="Roeseler W."/>
            <person name="Tian H."/>
            <person name="Witte H."/>
            <person name="Yang S.P."/>
            <person name="Wilson R.K."/>
            <person name="Sommer R.J."/>
        </authorList>
    </citation>
    <scope>NUCLEOTIDE SEQUENCE [LARGE SCALE GENOMIC DNA]</scope>
    <source>
        <strain evidence="3">PS312</strain>
    </source>
</reference>
<protein>
    <submittedName>
        <fullName evidence="2">Uncharacterized protein</fullName>
    </submittedName>
</protein>
<feature type="compositionally biased region" description="Basic and acidic residues" evidence="1">
    <location>
        <begin position="19"/>
        <end position="28"/>
    </location>
</feature>
<name>A0A2A6B7B1_PRIPA</name>
<feature type="compositionally biased region" description="Gly residues" evidence="1">
    <location>
        <begin position="89"/>
        <end position="103"/>
    </location>
</feature>
<dbReference type="EnsemblMetazoa" id="PPA21037.1">
    <property type="protein sequence ID" value="PPA21037.1"/>
    <property type="gene ID" value="WBGene00110591"/>
</dbReference>
<proteinExistence type="predicted"/>
<gene>
    <name evidence="2" type="primary">WBGene00110591</name>
</gene>
<feature type="compositionally biased region" description="Low complexity" evidence="1">
    <location>
        <begin position="127"/>
        <end position="136"/>
    </location>
</feature>
<dbReference type="AlphaFoldDB" id="A0A2A6B7B1"/>
<evidence type="ECO:0000313" key="2">
    <source>
        <dbReference type="EnsemblMetazoa" id="PPA21037.1"/>
    </source>
</evidence>
<sequence length="136" mass="14289">MENQARKRDFHHSKVHSKRPNENHEQHGHGGGGVGYSRVHNGRPNENHEQCGHGGGFPGRGFPGGPRGGGPPVGHPMAPSPFMGYDPRMGGGRPPGMGGAGPGGRPPQQMTPGSFPVAAMRPPPPHMQGQQMPPQI</sequence>
<feature type="compositionally biased region" description="Basic residues" evidence="1">
    <location>
        <begin position="8"/>
        <end position="18"/>
    </location>
</feature>
<organism evidence="2 3">
    <name type="scientific">Pristionchus pacificus</name>
    <name type="common">Parasitic nematode worm</name>
    <dbReference type="NCBI Taxonomy" id="54126"/>
    <lineage>
        <taxon>Eukaryota</taxon>
        <taxon>Metazoa</taxon>
        <taxon>Ecdysozoa</taxon>
        <taxon>Nematoda</taxon>
        <taxon>Chromadorea</taxon>
        <taxon>Rhabditida</taxon>
        <taxon>Rhabditina</taxon>
        <taxon>Diplogasteromorpha</taxon>
        <taxon>Diplogasteroidea</taxon>
        <taxon>Neodiplogasteridae</taxon>
        <taxon>Pristionchus</taxon>
    </lineage>
</organism>
<accession>A0A8R1UF92</accession>
<reference evidence="2" key="2">
    <citation type="submission" date="2022-06" db="UniProtKB">
        <authorList>
            <consortium name="EnsemblMetazoa"/>
        </authorList>
    </citation>
    <scope>IDENTIFICATION</scope>
    <source>
        <strain evidence="2">PS312</strain>
    </source>
</reference>
<feature type="region of interest" description="Disordered" evidence="1">
    <location>
        <begin position="1"/>
        <end position="136"/>
    </location>
</feature>
<dbReference type="Proteomes" id="UP000005239">
    <property type="component" value="Unassembled WGS sequence"/>
</dbReference>
<feature type="compositionally biased region" description="Gly residues" evidence="1">
    <location>
        <begin position="52"/>
        <end position="72"/>
    </location>
</feature>
<evidence type="ECO:0000313" key="3">
    <source>
        <dbReference type="Proteomes" id="UP000005239"/>
    </source>
</evidence>